<dbReference type="Proteomes" id="UP000250434">
    <property type="component" value="Chromosome"/>
</dbReference>
<evidence type="ECO:0000313" key="2">
    <source>
        <dbReference type="EMBL" id="AXB44046.1"/>
    </source>
</evidence>
<dbReference type="EMBL" id="CP015163">
    <property type="protein sequence ID" value="AXB44046.1"/>
    <property type="molecule type" value="Genomic_DNA"/>
</dbReference>
<proteinExistence type="predicted"/>
<dbReference type="Gene3D" id="3.40.50.11590">
    <property type="match status" value="1"/>
</dbReference>
<evidence type="ECO:0000313" key="3">
    <source>
        <dbReference type="Proteomes" id="UP000250434"/>
    </source>
</evidence>
<dbReference type="SUPFAM" id="SSF159713">
    <property type="entry name" value="Dhaf3308-like"/>
    <property type="match status" value="1"/>
</dbReference>
<gene>
    <name evidence="2" type="ORF">A4R43_17185</name>
</gene>
<protein>
    <recommendedName>
        <fullName evidence="1">Putative heavy-metal chelation domain-containing protein</fullName>
    </recommendedName>
</protein>
<reference evidence="2 3" key="1">
    <citation type="submission" date="2016-04" db="EMBL/GenBank/DDBJ databases">
        <title>Complete genome sequence and analysis of deep-sea sediment isolate, Amycolatopsis sp. WP1.</title>
        <authorList>
            <person name="Wang H."/>
            <person name="Chen S."/>
            <person name="Wu Q."/>
        </authorList>
    </citation>
    <scope>NUCLEOTIDE SEQUENCE [LARGE SCALE GENOMIC DNA]</scope>
    <source>
        <strain evidence="2 3">WP1</strain>
    </source>
</reference>
<name>A0A344L7M2_9PSEU</name>
<organism evidence="2 3">
    <name type="scientific">Amycolatopsis albispora</name>
    <dbReference type="NCBI Taxonomy" id="1804986"/>
    <lineage>
        <taxon>Bacteria</taxon>
        <taxon>Bacillati</taxon>
        <taxon>Actinomycetota</taxon>
        <taxon>Actinomycetes</taxon>
        <taxon>Pseudonocardiales</taxon>
        <taxon>Pseudonocardiaceae</taxon>
        <taxon>Amycolatopsis</taxon>
    </lineage>
</organism>
<dbReference type="InterPro" id="IPR007161">
    <property type="entry name" value="DUF364"/>
</dbReference>
<dbReference type="AlphaFoldDB" id="A0A344L7M2"/>
<evidence type="ECO:0000259" key="1">
    <source>
        <dbReference type="Pfam" id="PF04016"/>
    </source>
</evidence>
<sequence>MESVPALTEAVLAGELGPPPGERTVTSAFWLHHTTRLAGGGVTYRNHYLLLRVGSAFGACSFEEGELDADFCATASGEPLDALIRHDRLPVRIAALDAYLADTRPHREAGAEPVVLPVGTPEVRARARDEAIAGLLDIRPGARVALIGVVNPLVAAITERGGACLPCDLNLRTTQWGQPVSREMDEVLDAADAVVATGMTLGNGSFDRLLARSRDRGLPLVIYAQTGSAVARAFLGHGVTAVSAEPFPFSQFSAEPSTVYRYRAPVGRAG</sequence>
<accession>A0A344L7M2</accession>
<dbReference type="Pfam" id="PF04016">
    <property type="entry name" value="DUF364"/>
    <property type="match status" value="1"/>
</dbReference>
<dbReference type="OrthoDB" id="6017773at2"/>
<feature type="domain" description="Putative heavy-metal chelation" evidence="1">
    <location>
        <begin position="135"/>
        <end position="243"/>
    </location>
</feature>
<keyword evidence="3" id="KW-1185">Reference proteome</keyword>
<dbReference type="RefSeq" id="WP_113693284.1">
    <property type="nucleotide sequence ID" value="NZ_CP015163.1"/>
</dbReference>
<dbReference type="KEGG" id="aab:A4R43_17185"/>